<accession>A0AAD8KL05</accession>
<protein>
    <submittedName>
        <fullName evidence="1">Uncharacterized protein</fullName>
    </submittedName>
</protein>
<keyword evidence="2" id="KW-1185">Reference proteome</keyword>
<reference evidence="1" key="1">
    <citation type="journal article" date="2023" name="bioRxiv">
        <title>Improved chromosome-level genome assembly for marigold (Tagetes erecta).</title>
        <authorList>
            <person name="Jiang F."/>
            <person name="Yuan L."/>
            <person name="Wang S."/>
            <person name="Wang H."/>
            <person name="Xu D."/>
            <person name="Wang A."/>
            <person name="Fan W."/>
        </authorList>
    </citation>
    <scope>NUCLEOTIDE SEQUENCE</scope>
    <source>
        <strain evidence="1">WSJ</strain>
        <tissue evidence="1">Leaf</tissue>
    </source>
</reference>
<sequence length="244" mass="28261">MEKVSHLLQKTWKWIMIYSINFAFWKKKEKYKNIDINKVKNELKNVVDDNAIKQTFALIALHYIVCHAPTGKLENKVLWYVKDVNSLHDQPVTVAMSALKHDIQTYNKRIGVEKNLGGCVLFLQLYCVKKIGFREGLNVSQICEEVAEMFHKNWMVSENREKGKSTWRIRFEKTDQEATIENEELSNSGLLTRNAEGFPPFQNSGDKAGFTSERVEVIFTHIVKINIVSKFLIVIVSGFSMENR</sequence>
<organism evidence="1 2">
    <name type="scientific">Tagetes erecta</name>
    <name type="common">African marigold</name>
    <dbReference type="NCBI Taxonomy" id="13708"/>
    <lineage>
        <taxon>Eukaryota</taxon>
        <taxon>Viridiplantae</taxon>
        <taxon>Streptophyta</taxon>
        <taxon>Embryophyta</taxon>
        <taxon>Tracheophyta</taxon>
        <taxon>Spermatophyta</taxon>
        <taxon>Magnoliopsida</taxon>
        <taxon>eudicotyledons</taxon>
        <taxon>Gunneridae</taxon>
        <taxon>Pentapetalae</taxon>
        <taxon>asterids</taxon>
        <taxon>campanulids</taxon>
        <taxon>Asterales</taxon>
        <taxon>Asteraceae</taxon>
        <taxon>Asteroideae</taxon>
        <taxon>Heliantheae alliance</taxon>
        <taxon>Tageteae</taxon>
        <taxon>Tagetes</taxon>
    </lineage>
</organism>
<comment type="caution">
    <text evidence="1">The sequence shown here is derived from an EMBL/GenBank/DDBJ whole genome shotgun (WGS) entry which is preliminary data.</text>
</comment>
<proteinExistence type="predicted"/>
<dbReference type="AlphaFoldDB" id="A0AAD8KL05"/>
<evidence type="ECO:0000313" key="2">
    <source>
        <dbReference type="Proteomes" id="UP001229421"/>
    </source>
</evidence>
<name>A0AAD8KL05_TARER</name>
<gene>
    <name evidence="1" type="ORF">QVD17_18619</name>
</gene>
<dbReference type="EMBL" id="JAUHHV010000005">
    <property type="protein sequence ID" value="KAK1423321.1"/>
    <property type="molecule type" value="Genomic_DNA"/>
</dbReference>
<dbReference type="Proteomes" id="UP001229421">
    <property type="component" value="Unassembled WGS sequence"/>
</dbReference>
<evidence type="ECO:0000313" key="1">
    <source>
        <dbReference type="EMBL" id="KAK1423321.1"/>
    </source>
</evidence>